<dbReference type="STRING" id="109895.A0A507E2I5"/>
<evidence type="ECO:0000256" key="1">
    <source>
        <dbReference type="SAM" id="Coils"/>
    </source>
</evidence>
<dbReference type="AlphaFoldDB" id="A0A507E2I5"/>
<dbReference type="EMBL" id="QEAQ01000051">
    <property type="protein sequence ID" value="TPX57525.1"/>
    <property type="molecule type" value="Genomic_DNA"/>
</dbReference>
<name>A0A507E2I5_9FUNG</name>
<accession>A0A507E2I5</accession>
<evidence type="ECO:0000313" key="3">
    <source>
        <dbReference type="Proteomes" id="UP000318582"/>
    </source>
</evidence>
<organism evidence="2 3">
    <name type="scientific">Powellomyces hirtus</name>
    <dbReference type="NCBI Taxonomy" id="109895"/>
    <lineage>
        <taxon>Eukaryota</taxon>
        <taxon>Fungi</taxon>
        <taxon>Fungi incertae sedis</taxon>
        <taxon>Chytridiomycota</taxon>
        <taxon>Chytridiomycota incertae sedis</taxon>
        <taxon>Chytridiomycetes</taxon>
        <taxon>Spizellomycetales</taxon>
        <taxon>Powellomycetaceae</taxon>
        <taxon>Powellomyces</taxon>
    </lineage>
</organism>
<feature type="coiled-coil region" evidence="1">
    <location>
        <begin position="566"/>
        <end position="625"/>
    </location>
</feature>
<reference evidence="2 3" key="1">
    <citation type="journal article" date="2019" name="Sci. Rep.">
        <title>Comparative genomics of chytrid fungi reveal insights into the obligate biotrophic and pathogenic lifestyle of Synchytrium endobioticum.</title>
        <authorList>
            <person name="van de Vossenberg B.T.L.H."/>
            <person name="Warris S."/>
            <person name="Nguyen H.D.T."/>
            <person name="van Gent-Pelzer M.P.E."/>
            <person name="Joly D.L."/>
            <person name="van de Geest H.C."/>
            <person name="Bonants P.J.M."/>
            <person name="Smith D.S."/>
            <person name="Levesque C.A."/>
            <person name="van der Lee T.A.J."/>
        </authorList>
    </citation>
    <scope>NUCLEOTIDE SEQUENCE [LARGE SCALE GENOMIC DNA]</scope>
    <source>
        <strain evidence="2 3">CBS 809.83</strain>
    </source>
</reference>
<feature type="coiled-coil region" evidence="1">
    <location>
        <begin position="232"/>
        <end position="521"/>
    </location>
</feature>
<protein>
    <submittedName>
        <fullName evidence="2">Uncharacterized protein</fullName>
    </submittedName>
</protein>
<comment type="caution">
    <text evidence="2">The sequence shown here is derived from an EMBL/GenBank/DDBJ whole genome shotgun (WGS) entry which is preliminary data.</text>
</comment>
<dbReference type="Proteomes" id="UP000318582">
    <property type="component" value="Unassembled WGS sequence"/>
</dbReference>
<gene>
    <name evidence="2" type="ORF">PhCBS80983_g03781</name>
</gene>
<evidence type="ECO:0000313" key="2">
    <source>
        <dbReference type="EMBL" id="TPX57525.1"/>
    </source>
</evidence>
<sequence length="647" mass="75047">MSDPESVLEKLKVALDLVETLRTENDAYKGNFDVVSTFPLSIITHVLGLKFCARQLKSTHERLQERHSNLVDEFEISQKEKLAVEAQNSELTAHFKSQLDAKTKELEVLRTKIPNPKDMEILRLKTVQEVEEQNEKRWKSMNKDTEKYRNLYYTLRRDYELAKTDIDRERSQTNAKLREMELSYQEELNALENRMLELRQCLETSTDPQRLRELQRDNADLQLRVSSMLPELEELRAEKEKLHIDNEQLSRLSKRRLLDEISHSKSLQAEKDALAVKLATIEAESAQTLRSLDQATENNVDLTKELDRARSRLDEVSHQFKVETNDTKLVTLKRQTQYENTIGELKEKVNVLESQLKTATEIIHSLRDRIAANEKDAMEKCRQAREEEWGARTQLESDKSHLETQLSNLKHTLFENENTQDTVKRELQTELGTLKRSLRDSQSQNEAMSKTALDTTTELERLRALVTQLEQTVNEAETRATGLVKDLETRSRESQSLRADIAKNEADLQAVRTQLARTSEKLEQDSTAYQFETERIKGLTAYLNQASWSKEKSVIMQTLEVACKDKEQWAEKTQELEDLLSKSQELFKSKVKLVRTRAREYKDEINRLRKSLDAQTKRADAVAREIHQRQTDFLGLLSTEGIVEATA</sequence>
<feature type="coiled-coil region" evidence="1">
    <location>
        <begin position="53"/>
        <end position="80"/>
    </location>
</feature>
<keyword evidence="1" id="KW-0175">Coiled coil</keyword>
<keyword evidence="3" id="KW-1185">Reference proteome</keyword>
<proteinExistence type="predicted"/>